<dbReference type="Gene3D" id="1.10.10.10">
    <property type="entry name" value="Winged helix-like DNA-binding domain superfamily/Winged helix DNA-binding domain"/>
    <property type="match status" value="1"/>
</dbReference>
<keyword evidence="5 10" id="KW-0472">Membrane</keyword>
<proteinExistence type="inferred from homology"/>
<name>R7VAL6_CAPTE</name>
<evidence type="ECO:0000256" key="7">
    <source>
        <dbReference type="ARBA" id="ARBA00029502"/>
    </source>
</evidence>
<dbReference type="FunCoup" id="R7VAL6">
    <property type="interactions" value="617"/>
</dbReference>
<evidence type="ECO:0000256" key="12">
    <source>
        <dbReference type="SAM" id="Phobius"/>
    </source>
</evidence>
<evidence type="ECO:0000259" key="13">
    <source>
        <dbReference type="Pfam" id="PF04695"/>
    </source>
</evidence>
<accession>R7VAL6</accession>
<dbReference type="InterPro" id="IPR025655">
    <property type="entry name" value="PEX14"/>
</dbReference>
<comment type="function">
    <text evidence="10">Component of the PEX13-PEX14 docking complex, a translocon channel that specifically mediates the import of peroxisomal cargo proteins bound to PEX5 receptor. The PEX13-PEX14 docking complex forms a large import pore which can be opened to a diameter of about 9 nm. Mechanistically, PEX5 receptor along with cargo proteins associates with the PEX14 subunit of the PEX13-PEX14 docking complex in the cytosol, leading to the insertion of the receptor into the organelle membrane with the concomitant translocation of the cargo into the peroxisome matrix.</text>
</comment>
<protein>
    <recommendedName>
        <fullName evidence="7 10">Peroxisomal membrane protein PEX14</fullName>
    </recommendedName>
    <alternativeName>
        <fullName evidence="8 10">Peroxin-14</fullName>
    </alternativeName>
</protein>
<evidence type="ECO:0000256" key="2">
    <source>
        <dbReference type="ARBA" id="ARBA00022448"/>
    </source>
</evidence>
<reference evidence="16" key="1">
    <citation type="submission" date="2012-12" db="EMBL/GenBank/DDBJ databases">
        <authorList>
            <person name="Hellsten U."/>
            <person name="Grimwood J."/>
            <person name="Chapman J.A."/>
            <person name="Shapiro H."/>
            <person name="Aerts A."/>
            <person name="Otillar R.P."/>
            <person name="Terry A.Y."/>
            <person name="Boore J.L."/>
            <person name="Simakov O."/>
            <person name="Marletaz F."/>
            <person name="Cho S.-J."/>
            <person name="Edsinger-Gonzales E."/>
            <person name="Havlak P."/>
            <person name="Kuo D.-H."/>
            <person name="Larsson T."/>
            <person name="Lv J."/>
            <person name="Arendt D."/>
            <person name="Savage R."/>
            <person name="Osoegawa K."/>
            <person name="de Jong P."/>
            <person name="Lindberg D.R."/>
            <person name="Seaver E.C."/>
            <person name="Weisblat D.A."/>
            <person name="Putnam N.H."/>
            <person name="Grigoriev I.V."/>
            <person name="Rokhsar D.S."/>
        </authorList>
    </citation>
    <scope>NUCLEOTIDE SEQUENCE</scope>
    <source>
        <strain evidence="16">I ESC-2004</strain>
    </source>
</reference>
<gene>
    <name evidence="14" type="ORF">CAPTEDRAFT_219433</name>
</gene>
<dbReference type="Proteomes" id="UP000014760">
    <property type="component" value="Unassembled WGS sequence"/>
</dbReference>
<evidence type="ECO:0000256" key="8">
    <source>
        <dbReference type="ARBA" id="ARBA00029691"/>
    </source>
</evidence>
<evidence type="ECO:0000256" key="4">
    <source>
        <dbReference type="ARBA" id="ARBA00023010"/>
    </source>
</evidence>
<keyword evidence="3 10" id="KW-0653">Protein transport</keyword>
<evidence type="ECO:0000256" key="6">
    <source>
        <dbReference type="ARBA" id="ARBA00023140"/>
    </source>
</evidence>
<dbReference type="GO" id="GO:1990429">
    <property type="term" value="C:peroxisomal importomer complex"/>
    <property type="evidence" value="ECO:0007669"/>
    <property type="project" value="TreeGrafter"/>
</dbReference>
<dbReference type="InterPro" id="IPR036388">
    <property type="entry name" value="WH-like_DNA-bd_sf"/>
</dbReference>
<feature type="transmembrane region" description="Helical" evidence="12">
    <location>
        <begin position="128"/>
        <end position="146"/>
    </location>
</feature>
<keyword evidence="16" id="KW-1185">Reference proteome</keyword>
<dbReference type="OrthoDB" id="441517at2759"/>
<dbReference type="STRING" id="283909.R7VAL6"/>
<comment type="subcellular location">
    <subcellularLocation>
        <location evidence="9 10">Peroxisome membrane</location>
    </subcellularLocation>
</comment>
<evidence type="ECO:0000313" key="14">
    <source>
        <dbReference type="EMBL" id="ELU15644.1"/>
    </source>
</evidence>
<evidence type="ECO:0000313" key="16">
    <source>
        <dbReference type="Proteomes" id="UP000014760"/>
    </source>
</evidence>
<keyword evidence="12" id="KW-1133">Transmembrane helix</keyword>
<evidence type="ECO:0000256" key="11">
    <source>
        <dbReference type="SAM" id="MobiDB-lite"/>
    </source>
</evidence>
<evidence type="ECO:0000256" key="3">
    <source>
        <dbReference type="ARBA" id="ARBA00022927"/>
    </source>
</evidence>
<keyword evidence="2 10" id="KW-0813">Transport</keyword>
<evidence type="ECO:0000256" key="1">
    <source>
        <dbReference type="ARBA" id="ARBA00005443"/>
    </source>
</evidence>
<evidence type="ECO:0000256" key="5">
    <source>
        <dbReference type="ARBA" id="ARBA00023136"/>
    </source>
</evidence>
<dbReference type="PANTHER" id="PTHR23058">
    <property type="entry name" value="PEROXISOMAL MEMBRANE PROTEIN PEX14"/>
    <property type="match status" value="1"/>
</dbReference>
<reference evidence="15" key="3">
    <citation type="submission" date="2015-06" db="UniProtKB">
        <authorList>
            <consortium name="EnsemblMetazoa"/>
        </authorList>
    </citation>
    <scope>IDENTIFICATION</scope>
</reference>
<evidence type="ECO:0000256" key="9">
    <source>
        <dbReference type="ARBA" id="ARBA00046271"/>
    </source>
</evidence>
<comment type="similarity">
    <text evidence="1 10">Belongs to the peroxin-14 family.</text>
</comment>
<feature type="domain" description="Peroxisome membrane anchor protein Pex14p N-terminal" evidence="13">
    <location>
        <begin position="44"/>
        <end position="88"/>
    </location>
</feature>
<dbReference type="Pfam" id="PF04695">
    <property type="entry name" value="Pex14_N"/>
    <property type="match status" value="1"/>
</dbReference>
<keyword evidence="12" id="KW-0812">Transmembrane</keyword>
<dbReference type="EMBL" id="KB293691">
    <property type="protein sequence ID" value="ELU15644.1"/>
    <property type="molecule type" value="Genomic_DNA"/>
</dbReference>
<dbReference type="GO" id="GO:0016560">
    <property type="term" value="P:protein import into peroxisome matrix, docking"/>
    <property type="evidence" value="ECO:0007669"/>
    <property type="project" value="UniProtKB-UniRule"/>
</dbReference>
<organism evidence="14">
    <name type="scientific">Capitella teleta</name>
    <name type="common">Polychaete worm</name>
    <dbReference type="NCBI Taxonomy" id="283909"/>
    <lineage>
        <taxon>Eukaryota</taxon>
        <taxon>Metazoa</taxon>
        <taxon>Spiralia</taxon>
        <taxon>Lophotrochozoa</taxon>
        <taxon>Annelida</taxon>
        <taxon>Polychaeta</taxon>
        <taxon>Sedentaria</taxon>
        <taxon>Scolecida</taxon>
        <taxon>Capitellidae</taxon>
        <taxon>Capitella</taxon>
    </lineage>
</organism>
<dbReference type="HOGENOM" id="CLU_074122_0_0_1"/>
<dbReference type="EMBL" id="AMQN01004511">
    <property type="status" value="NOT_ANNOTATED_CDS"/>
    <property type="molecule type" value="Genomic_DNA"/>
</dbReference>
<keyword evidence="4" id="KW-0811">Translocation</keyword>
<dbReference type="InterPro" id="IPR006785">
    <property type="entry name" value="Pex14_N"/>
</dbReference>
<evidence type="ECO:0000256" key="10">
    <source>
        <dbReference type="RuleBase" id="RU367032"/>
    </source>
</evidence>
<dbReference type="EnsemblMetazoa" id="CapteT219433">
    <property type="protein sequence ID" value="CapteP219433"/>
    <property type="gene ID" value="CapteG219433"/>
</dbReference>
<dbReference type="PANTHER" id="PTHR23058:SF0">
    <property type="entry name" value="PEROXISOMAL MEMBRANE PROTEIN PEX14"/>
    <property type="match status" value="1"/>
</dbReference>
<dbReference type="OMA" id="AARKFML"/>
<sequence length="301" mass="32975">MDAVARRIHGSSLSRLLRRITHACIVCNTVLAEEEEKAPSPSLRENLIDTAVKFLQNPKVRETTFAQRKTFLENKGLTKDEIDAAIARSGTAGDVHAPPIAPGQMHPQQMLMPSAPPPASGWRKAKDFAATAIVVGGIGYAMFVLYKKYIQPIWFGPSKEEQQMANLNASIRELQASIADTLKVIQDMQGNVTKQSEQIESLVVADSASKGNTEYRKLQESQATNEIKEELKSLKGLLLTRKQFPAAPKPSIPTWQLEAKSEEVKGEETLKEVNAAESPANMEPLANGEQEQASNEDASAE</sequence>
<keyword evidence="6 10" id="KW-0576">Peroxisome</keyword>
<dbReference type="GO" id="GO:0005778">
    <property type="term" value="C:peroxisomal membrane"/>
    <property type="evidence" value="ECO:0007669"/>
    <property type="project" value="UniProtKB-SubCell"/>
</dbReference>
<dbReference type="GO" id="GO:0005102">
    <property type="term" value="F:signaling receptor binding"/>
    <property type="evidence" value="ECO:0007669"/>
    <property type="project" value="TreeGrafter"/>
</dbReference>
<reference evidence="14 16" key="2">
    <citation type="journal article" date="2013" name="Nature">
        <title>Insights into bilaterian evolution from three spiralian genomes.</title>
        <authorList>
            <person name="Simakov O."/>
            <person name="Marletaz F."/>
            <person name="Cho S.J."/>
            <person name="Edsinger-Gonzales E."/>
            <person name="Havlak P."/>
            <person name="Hellsten U."/>
            <person name="Kuo D.H."/>
            <person name="Larsson T."/>
            <person name="Lv J."/>
            <person name="Arendt D."/>
            <person name="Savage R."/>
            <person name="Osoegawa K."/>
            <person name="de Jong P."/>
            <person name="Grimwood J."/>
            <person name="Chapman J.A."/>
            <person name="Shapiro H."/>
            <person name="Aerts A."/>
            <person name="Otillar R.P."/>
            <person name="Terry A.Y."/>
            <person name="Boore J.L."/>
            <person name="Grigoriev I.V."/>
            <person name="Lindberg D.R."/>
            <person name="Seaver E.C."/>
            <person name="Weisblat D.A."/>
            <person name="Putnam N.H."/>
            <person name="Rokhsar D.S."/>
        </authorList>
    </citation>
    <scope>NUCLEOTIDE SEQUENCE</scope>
    <source>
        <strain evidence="14 16">I ESC-2004</strain>
    </source>
</reference>
<feature type="region of interest" description="Disordered" evidence="11">
    <location>
        <begin position="248"/>
        <end position="301"/>
    </location>
</feature>
<dbReference type="AlphaFoldDB" id="R7VAL6"/>
<feature type="compositionally biased region" description="Basic and acidic residues" evidence="11">
    <location>
        <begin position="259"/>
        <end position="271"/>
    </location>
</feature>
<feature type="compositionally biased region" description="Polar residues" evidence="11">
    <location>
        <begin position="289"/>
        <end position="301"/>
    </location>
</feature>
<evidence type="ECO:0000313" key="15">
    <source>
        <dbReference type="EnsemblMetazoa" id="CapteP219433"/>
    </source>
</evidence>